<evidence type="ECO:0000313" key="5">
    <source>
        <dbReference type="Proteomes" id="UP000272400"/>
    </source>
</evidence>
<sequence>MIKAPRATAVLLALALAANCSPAAPDRSPATATPSATPAPTATTPAPPLKLDSSALNKDFKAYLADRASAAGIMAVDRVTGQSYAFRADDEFVTASVAKLDIAMTLLLRHQKADDALTDYERDDLKIMIRNSDNEAADRSFVRAGSATGVNAADRRFGLEDTTAIDASCLDLLCWSLTTTTPADRVRLLEHLFTGPLDEENRGFVLAQMNAVQEDQRWGLEAGALDGDGLYVKNGWMTHARDGERWAVNSVGRIEGHGHDLLIAVMTKHNPSHGYGIETAEHLVAKVADAFRATTPDVLAAPAPSTPTATATATASATPDAATGPVTGQTGSNSGSGSGTGAGVSSSRMPYLR</sequence>
<dbReference type="Proteomes" id="UP000272400">
    <property type="component" value="Unassembled WGS sequence"/>
</dbReference>
<feature type="compositionally biased region" description="Low complexity" evidence="1">
    <location>
        <begin position="22"/>
        <end position="44"/>
    </location>
</feature>
<dbReference type="GO" id="GO:0008800">
    <property type="term" value="F:beta-lactamase activity"/>
    <property type="evidence" value="ECO:0007669"/>
    <property type="project" value="InterPro"/>
</dbReference>
<dbReference type="InterPro" id="IPR000871">
    <property type="entry name" value="Beta-lactam_class-A"/>
</dbReference>
<keyword evidence="2" id="KW-0732">Signal</keyword>
<feature type="domain" description="Beta-lactamase class A catalytic" evidence="3">
    <location>
        <begin position="125"/>
        <end position="267"/>
    </location>
</feature>
<dbReference type="OrthoDB" id="3524371at2"/>
<dbReference type="PANTHER" id="PTHR35333:SF3">
    <property type="entry name" value="BETA-LACTAMASE-TYPE TRANSPEPTIDASE FOLD CONTAINING PROTEIN"/>
    <property type="match status" value="1"/>
</dbReference>
<dbReference type="Gene3D" id="3.40.710.10">
    <property type="entry name" value="DD-peptidase/beta-lactamase superfamily"/>
    <property type="match status" value="1"/>
</dbReference>
<feature type="region of interest" description="Disordered" evidence="1">
    <location>
        <begin position="22"/>
        <end position="50"/>
    </location>
</feature>
<dbReference type="GO" id="GO:0046677">
    <property type="term" value="P:response to antibiotic"/>
    <property type="evidence" value="ECO:0007669"/>
    <property type="project" value="InterPro"/>
</dbReference>
<keyword evidence="5" id="KW-1185">Reference proteome</keyword>
<dbReference type="Pfam" id="PF13354">
    <property type="entry name" value="Beta-lactamase2"/>
    <property type="match status" value="1"/>
</dbReference>
<evidence type="ECO:0000256" key="1">
    <source>
        <dbReference type="SAM" id="MobiDB-lite"/>
    </source>
</evidence>
<organism evidence="4 5">
    <name type="scientific">Actinocorallia herbida</name>
    <dbReference type="NCBI Taxonomy" id="58109"/>
    <lineage>
        <taxon>Bacteria</taxon>
        <taxon>Bacillati</taxon>
        <taxon>Actinomycetota</taxon>
        <taxon>Actinomycetes</taxon>
        <taxon>Streptosporangiales</taxon>
        <taxon>Thermomonosporaceae</taxon>
        <taxon>Actinocorallia</taxon>
    </lineage>
</organism>
<dbReference type="AlphaFoldDB" id="A0A3N1CPA8"/>
<feature type="compositionally biased region" description="Low complexity" evidence="1">
    <location>
        <begin position="300"/>
        <end position="333"/>
    </location>
</feature>
<protein>
    <submittedName>
        <fullName evidence="4">Beta-lactamase class A</fullName>
    </submittedName>
</protein>
<evidence type="ECO:0000313" key="4">
    <source>
        <dbReference type="EMBL" id="ROO83113.1"/>
    </source>
</evidence>
<accession>A0A3N1CPA8</accession>
<feature type="region of interest" description="Disordered" evidence="1">
    <location>
        <begin position="298"/>
        <end position="353"/>
    </location>
</feature>
<dbReference type="InterPro" id="IPR045155">
    <property type="entry name" value="Beta-lactam_cat"/>
</dbReference>
<comment type="caution">
    <text evidence="4">The sequence shown here is derived from an EMBL/GenBank/DDBJ whole genome shotgun (WGS) entry which is preliminary data.</text>
</comment>
<dbReference type="EMBL" id="RJKE01000001">
    <property type="protein sequence ID" value="ROO83113.1"/>
    <property type="molecule type" value="Genomic_DNA"/>
</dbReference>
<dbReference type="PANTHER" id="PTHR35333">
    <property type="entry name" value="BETA-LACTAMASE"/>
    <property type="match status" value="1"/>
</dbReference>
<dbReference type="InterPro" id="IPR012338">
    <property type="entry name" value="Beta-lactam/transpept-like"/>
</dbReference>
<name>A0A3N1CPA8_9ACTN</name>
<dbReference type="GO" id="GO:0030655">
    <property type="term" value="P:beta-lactam antibiotic catabolic process"/>
    <property type="evidence" value="ECO:0007669"/>
    <property type="project" value="InterPro"/>
</dbReference>
<evidence type="ECO:0000256" key="2">
    <source>
        <dbReference type="SAM" id="SignalP"/>
    </source>
</evidence>
<evidence type="ECO:0000259" key="3">
    <source>
        <dbReference type="Pfam" id="PF13354"/>
    </source>
</evidence>
<feature type="signal peptide" evidence="2">
    <location>
        <begin position="1"/>
        <end position="23"/>
    </location>
</feature>
<feature type="chain" id="PRO_5018054141" evidence="2">
    <location>
        <begin position="24"/>
        <end position="353"/>
    </location>
</feature>
<proteinExistence type="predicted"/>
<dbReference type="RefSeq" id="WP_123662050.1">
    <property type="nucleotide sequence ID" value="NZ_RJKE01000001.1"/>
</dbReference>
<gene>
    <name evidence="4" type="ORF">EDD29_0605</name>
</gene>
<dbReference type="SUPFAM" id="SSF56601">
    <property type="entry name" value="beta-lactamase/transpeptidase-like"/>
    <property type="match status" value="1"/>
</dbReference>
<reference evidence="4 5" key="1">
    <citation type="submission" date="2018-11" db="EMBL/GenBank/DDBJ databases">
        <title>Sequencing the genomes of 1000 actinobacteria strains.</title>
        <authorList>
            <person name="Klenk H.-P."/>
        </authorList>
    </citation>
    <scope>NUCLEOTIDE SEQUENCE [LARGE SCALE GENOMIC DNA]</scope>
    <source>
        <strain evidence="4 5">DSM 44254</strain>
    </source>
</reference>